<feature type="transmembrane region" description="Helical" evidence="1">
    <location>
        <begin position="215"/>
        <end position="236"/>
    </location>
</feature>
<dbReference type="InterPro" id="IPR056926">
    <property type="entry name" value="FLQE3_permease"/>
</dbReference>
<proteinExistence type="predicted"/>
<name>A0ABP9QHQ8_9PSEU</name>
<dbReference type="Pfam" id="PF24686">
    <property type="entry name" value="FLQE3_permease"/>
    <property type="match status" value="1"/>
</dbReference>
<accession>A0ABP9QHQ8</accession>
<protein>
    <submittedName>
        <fullName evidence="2">Multidrug ABC transporter permease</fullName>
    </submittedName>
</protein>
<feature type="transmembrane region" description="Helical" evidence="1">
    <location>
        <begin position="66"/>
        <end position="85"/>
    </location>
</feature>
<sequence>MSAAAKPAGPAVSTSTLGIMRAGLLLDLRLQRRHGFYYAAAFTAALWVVVLYLLPDPLIAPGMPYVIFGDLGIVGFFFIVGAMFLEQGERTLFALLPTPMRFGTYLAAKLTSLTGLALAASLMVTLARYGLGFEPVSFALGVVYTSVLMMLISFCTAALYPSISEWLMPSLIPLVIVNLPLLDYSGLWPGLWLYVIPTEAPLLLLGASFHQLELAGWRLAYALGYPILCSALLAALARRMFYRYIVAREGSS</sequence>
<dbReference type="Proteomes" id="UP001428817">
    <property type="component" value="Unassembled WGS sequence"/>
</dbReference>
<evidence type="ECO:0000313" key="2">
    <source>
        <dbReference type="EMBL" id="GAA5162112.1"/>
    </source>
</evidence>
<comment type="caution">
    <text evidence="2">The sequence shown here is derived from an EMBL/GenBank/DDBJ whole genome shotgun (WGS) entry which is preliminary data.</text>
</comment>
<gene>
    <name evidence="2" type="ORF">GCM10023321_47210</name>
</gene>
<feature type="transmembrane region" description="Helical" evidence="1">
    <location>
        <begin position="106"/>
        <end position="126"/>
    </location>
</feature>
<keyword evidence="1" id="KW-1133">Transmembrane helix</keyword>
<evidence type="ECO:0000313" key="3">
    <source>
        <dbReference type="Proteomes" id="UP001428817"/>
    </source>
</evidence>
<dbReference type="EMBL" id="BAABJP010000026">
    <property type="protein sequence ID" value="GAA5162112.1"/>
    <property type="molecule type" value="Genomic_DNA"/>
</dbReference>
<feature type="transmembrane region" description="Helical" evidence="1">
    <location>
        <begin position="171"/>
        <end position="195"/>
    </location>
</feature>
<organism evidence="2 3">
    <name type="scientific">Pseudonocardia eucalypti</name>
    <dbReference type="NCBI Taxonomy" id="648755"/>
    <lineage>
        <taxon>Bacteria</taxon>
        <taxon>Bacillati</taxon>
        <taxon>Actinomycetota</taxon>
        <taxon>Actinomycetes</taxon>
        <taxon>Pseudonocardiales</taxon>
        <taxon>Pseudonocardiaceae</taxon>
        <taxon>Pseudonocardia</taxon>
    </lineage>
</organism>
<feature type="transmembrane region" description="Helical" evidence="1">
    <location>
        <begin position="138"/>
        <end position="159"/>
    </location>
</feature>
<evidence type="ECO:0000256" key="1">
    <source>
        <dbReference type="SAM" id="Phobius"/>
    </source>
</evidence>
<reference evidence="3" key="1">
    <citation type="journal article" date="2019" name="Int. J. Syst. Evol. Microbiol.">
        <title>The Global Catalogue of Microorganisms (GCM) 10K type strain sequencing project: providing services to taxonomists for standard genome sequencing and annotation.</title>
        <authorList>
            <consortium name="The Broad Institute Genomics Platform"/>
            <consortium name="The Broad Institute Genome Sequencing Center for Infectious Disease"/>
            <person name="Wu L."/>
            <person name="Ma J."/>
        </authorList>
    </citation>
    <scope>NUCLEOTIDE SEQUENCE [LARGE SCALE GENOMIC DNA]</scope>
    <source>
        <strain evidence="3">JCM 18303</strain>
    </source>
</reference>
<feature type="transmembrane region" description="Helical" evidence="1">
    <location>
        <begin position="35"/>
        <end position="54"/>
    </location>
</feature>
<keyword evidence="1" id="KW-0472">Membrane</keyword>
<keyword evidence="1" id="KW-0812">Transmembrane</keyword>
<keyword evidence="3" id="KW-1185">Reference proteome</keyword>